<dbReference type="EMBL" id="CM042051">
    <property type="protein sequence ID" value="KAI3728039.1"/>
    <property type="molecule type" value="Genomic_DNA"/>
</dbReference>
<protein>
    <submittedName>
        <fullName evidence="1">Uncharacterized protein</fullName>
    </submittedName>
</protein>
<organism evidence="1 2">
    <name type="scientific">Arctium lappa</name>
    <name type="common">Greater burdock</name>
    <name type="synonym">Lappa major</name>
    <dbReference type="NCBI Taxonomy" id="4217"/>
    <lineage>
        <taxon>Eukaryota</taxon>
        <taxon>Viridiplantae</taxon>
        <taxon>Streptophyta</taxon>
        <taxon>Embryophyta</taxon>
        <taxon>Tracheophyta</taxon>
        <taxon>Spermatophyta</taxon>
        <taxon>Magnoliopsida</taxon>
        <taxon>eudicotyledons</taxon>
        <taxon>Gunneridae</taxon>
        <taxon>Pentapetalae</taxon>
        <taxon>asterids</taxon>
        <taxon>campanulids</taxon>
        <taxon>Asterales</taxon>
        <taxon>Asteraceae</taxon>
        <taxon>Carduoideae</taxon>
        <taxon>Cardueae</taxon>
        <taxon>Arctiinae</taxon>
        <taxon>Arctium</taxon>
    </lineage>
</organism>
<evidence type="ECO:0000313" key="1">
    <source>
        <dbReference type="EMBL" id="KAI3728039.1"/>
    </source>
</evidence>
<sequence>MVGSPLVILSTVQAKGQMVYGLIEWREPRESKVSFQEEDRMIHYHHHHHHHLSLYQFILLAGRRIRPLQQVHAQIILSAKTTSLPLLTKLLTSACAAGSILYVRQLLFSITNPDSFLFSSLIKTSTNHNFPLHSIIFYRHMLLCNAPWSNHAFTAVIKACANLSALGLGKIVHCHVLVSGYGLDSFVQAAFVSFYAKCNELGVARKVFDEMPHRTLVAWNSMISGYEQYGLAEEAIRLFSRMRDSGVEFDSVTLVSVLSACSQFGALGLGRWIHDYIDRNNFHVNTTIATSLINMYGRCGDVIKAREVFDSLKQQNVITWTAMISSYGMHGYGREALEIFRVMKLHGPSPNRVTFIAVLSACAHSGLVSEGRLAYASMIQDYGIVPEMEHHVSMVDMLGRAGLLNEAYQHIQDMNCVEPGAAVWTAMLGACKMHKNVDLGVVAAENLLAIEPQHPGHYVLLSNIYAMAGRMDRVEMVRNVMIRKGLKKQVGYATIEVDQKTILFSMGDKSHPETAMIYRYLDELMERCREVGYIPVSESVMHELEEEERVYALRYHSEKLALAFGLLKTERGSIIRIVKNLRVCEDCHTAIKFVSVVTKRKIVVRDKLRFHHFEGGSCSCLDYW</sequence>
<reference evidence="2" key="1">
    <citation type="journal article" date="2022" name="Mol. Ecol. Resour.">
        <title>The genomes of chicory, endive, great burdock and yacon provide insights into Asteraceae palaeo-polyploidization history and plant inulin production.</title>
        <authorList>
            <person name="Fan W."/>
            <person name="Wang S."/>
            <person name="Wang H."/>
            <person name="Wang A."/>
            <person name="Jiang F."/>
            <person name="Liu H."/>
            <person name="Zhao H."/>
            <person name="Xu D."/>
            <person name="Zhang Y."/>
        </authorList>
    </citation>
    <scope>NUCLEOTIDE SEQUENCE [LARGE SCALE GENOMIC DNA]</scope>
    <source>
        <strain evidence="2">cv. Niubang</strain>
    </source>
</reference>
<accession>A0ACB9C173</accession>
<gene>
    <name evidence="1" type="ORF">L6452_16666</name>
</gene>
<name>A0ACB9C173_ARCLA</name>
<comment type="caution">
    <text evidence="1">The sequence shown here is derived from an EMBL/GenBank/DDBJ whole genome shotgun (WGS) entry which is preliminary data.</text>
</comment>
<dbReference type="Proteomes" id="UP001055879">
    <property type="component" value="Linkage Group LG05"/>
</dbReference>
<evidence type="ECO:0000313" key="2">
    <source>
        <dbReference type="Proteomes" id="UP001055879"/>
    </source>
</evidence>
<reference evidence="1 2" key="2">
    <citation type="journal article" date="2022" name="Mol. Ecol. Resour.">
        <title>The genomes of chicory, endive, great burdock and yacon provide insights into Asteraceae paleo-polyploidization history and plant inulin production.</title>
        <authorList>
            <person name="Fan W."/>
            <person name="Wang S."/>
            <person name="Wang H."/>
            <person name="Wang A."/>
            <person name="Jiang F."/>
            <person name="Liu H."/>
            <person name="Zhao H."/>
            <person name="Xu D."/>
            <person name="Zhang Y."/>
        </authorList>
    </citation>
    <scope>NUCLEOTIDE SEQUENCE [LARGE SCALE GENOMIC DNA]</scope>
    <source>
        <strain evidence="2">cv. Niubang</strain>
    </source>
</reference>
<proteinExistence type="predicted"/>
<keyword evidence="2" id="KW-1185">Reference proteome</keyword>